<evidence type="ECO:0000313" key="2">
    <source>
        <dbReference type="EMBL" id="MBB5203309.1"/>
    </source>
</evidence>
<protein>
    <submittedName>
        <fullName evidence="2">Type IV pilus assembly protein PilV</fullName>
    </submittedName>
</protein>
<dbReference type="Proteomes" id="UP000554837">
    <property type="component" value="Unassembled WGS sequence"/>
</dbReference>
<gene>
    <name evidence="2" type="ORF">HNQ51_000602</name>
</gene>
<evidence type="ECO:0000313" key="3">
    <source>
        <dbReference type="Proteomes" id="UP000554837"/>
    </source>
</evidence>
<dbReference type="OrthoDB" id="193195at2"/>
<name>A0A840S465_9BURK</name>
<dbReference type="AlphaFoldDB" id="A0A840S465"/>
<comment type="caution">
    <text evidence="2">The sequence shown here is derived from an EMBL/GenBank/DDBJ whole genome shotgun (WGS) entry which is preliminary data.</text>
</comment>
<keyword evidence="3" id="KW-1185">Reference proteome</keyword>
<keyword evidence="1" id="KW-0812">Transmembrane</keyword>
<organism evidence="2 3">
    <name type="scientific">Inhella inkyongensis</name>
    <dbReference type="NCBI Taxonomy" id="392593"/>
    <lineage>
        <taxon>Bacteria</taxon>
        <taxon>Pseudomonadati</taxon>
        <taxon>Pseudomonadota</taxon>
        <taxon>Betaproteobacteria</taxon>
        <taxon>Burkholderiales</taxon>
        <taxon>Sphaerotilaceae</taxon>
        <taxon>Inhella</taxon>
    </lineage>
</organism>
<reference evidence="2 3" key="1">
    <citation type="submission" date="2020-08" db="EMBL/GenBank/DDBJ databases">
        <title>Genomic Encyclopedia of Type Strains, Phase IV (KMG-IV): sequencing the most valuable type-strain genomes for metagenomic binning, comparative biology and taxonomic classification.</title>
        <authorList>
            <person name="Goeker M."/>
        </authorList>
    </citation>
    <scope>NUCLEOTIDE SEQUENCE [LARGE SCALE GENOMIC DNA]</scope>
    <source>
        <strain evidence="2 3">DSM 23958</strain>
    </source>
</reference>
<feature type="transmembrane region" description="Helical" evidence="1">
    <location>
        <begin position="12"/>
        <end position="35"/>
    </location>
</feature>
<dbReference type="EMBL" id="JACHHO010000001">
    <property type="protein sequence ID" value="MBB5203309.1"/>
    <property type="molecule type" value="Genomic_DNA"/>
</dbReference>
<keyword evidence="1" id="KW-0472">Membrane</keyword>
<sequence length="133" mass="14208">MNKHKTQGVAILEALVAILIFSIGILGLIGLQAAMTQAQTTGKIRSDAVNLAEDLFALIQTDHQSNLTQYQTANCATYSRCADWLAKVSRLLPGAGTPAIARNATSGLVTVTLNWAEPNGQAHQYVASMTWNP</sequence>
<keyword evidence="1" id="KW-1133">Transmembrane helix</keyword>
<proteinExistence type="predicted"/>
<dbReference type="RefSeq" id="WP_138857624.1">
    <property type="nucleotide sequence ID" value="NZ_CP040709.1"/>
</dbReference>
<evidence type="ECO:0000256" key="1">
    <source>
        <dbReference type="SAM" id="Phobius"/>
    </source>
</evidence>
<accession>A0A840S465</accession>